<dbReference type="Pfam" id="PF20153">
    <property type="entry name" value="DUF6535"/>
    <property type="match status" value="1"/>
</dbReference>
<evidence type="ECO:0000313" key="3">
    <source>
        <dbReference type="EMBL" id="TFK86209.1"/>
    </source>
</evidence>
<evidence type="ECO:0000256" key="1">
    <source>
        <dbReference type="SAM" id="Phobius"/>
    </source>
</evidence>
<gene>
    <name evidence="3" type="ORF">K466DRAFT_493268</name>
</gene>
<organism evidence="3 4">
    <name type="scientific">Polyporus arcularius HHB13444</name>
    <dbReference type="NCBI Taxonomy" id="1314778"/>
    <lineage>
        <taxon>Eukaryota</taxon>
        <taxon>Fungi</taxon>
        <taxon>Dikarya</taxon>
        <taxon>Basidiomycota</taxon>
        <taxon>Agaricomycotina</taxon>
        <taxon>Agaricomycetes</taxon>
        <taxon>Polyporales</taxon>
        <taxon>Polyporaceae</taxon>
        <taxon>Polyporus</taxon>
    </lineage>
</organism>
<accession>A0A5C3PBB4</accession>
<reference evidence="3 4" key="1">
    <citation type="journal article" date="2019" name="Nat. Ecol. Evol.">
        <title>Megaphylogeny resolves global patterns of mushroom evolution.</title>
        <authorList>
            <person name="Varga T."/>
            <person name="Krizsan K."/>
            <person name="Foldi C."/>
            <person name="Dima B."/>
            <person name="Sanchez-Garcia M."/>
            <person name="Sanchez-Ramirez S."/>
            <person name="Szollosi G.J."/>
            <person name="Szarkandi J.G."/>
            <person name="Papp V."/>
            <person name="Albert L."/>
            <person name="Andreopoulos W."/>
            <person name="Angelini C."/>
            <person name="Antonin V."/>
            <person name="Barry K.W."/>
            <person name="Bougher N.L."/>
            <person name="Buchanan P."/>
            <person name="Buyck B."/>
            <person name="Bense V."/>
            <person name="Catcheside P."/>
            <person name="Chovatia M."/>
            <person name="Cooper J."/>
            <person name="Damon W."/>
            <person name="Desjardin D."/>
            <person name="Finy P."/>
            <person name="Geml J."/>
            <person name="Haridas S."/>
            <person name="Hughes K."/>
            <person name="Justo A."/>
            <person name="Karasinski D."/>
            <person name="Kautmanova I."/>
            <person name="Kiss B."/>
            <person name="Kocsube S."/>
            <person name="Kotiranta H."/>
            <person name="LaButti K.M."/>
            <person name="Lechner B.E."/>
            <person name="Liimatainen K."/>
            <person name="Lipzen A."/>
            <person name="Lukacs Z."/>
            <person name="Mihaltcheva S."/>
            <person name="Morgado L.N."/>
            <person name="Niskanen T."/>
            <person name="Noordeloos M.E."/>
            <person name="Ohm R.A."/>
            <person name="Ortiz-Santana B."/>
            <person name="Ovrebo C."/>
            <person name="Racz N."/>
            <person name="Riley R."/>
            <person name="Savchenko A."/>
            <person name="Shiryaev A."/>
            <person name="Soop K."/>
            <person name="Spirin V."/>
            <person name="Szebenyi C."/>
            <person name="Tomsovsky M."/>
            <person name="Tulloss R.E."/>
            <person name="Uehling J."/>
            <person name="Grigoriev I.V."/>
            <person name="Vagvolgyi C."/>
            <person name="Papp T."/>
            <person name="Martin F.M."/>
            <person name="Miettinen O."/>
            <person name="Hibbett D.S."/>
            <person name="Nagy L.G."/>
        </authorList>
    </citation>
    <scope>NUCLEOTIDE SEQUENCE [LARGE SCALE GENOMIC DNA]</scope>
    <source>
        <strain evidence="3 4">HHB13444</strain>
    </source>
</reference>
<keyword evidence="1" id="KW-1133">Transmembrane helix</keyword>
<evidence type="ECO:0000313" key="4">
    <source>
        <dbReference type="Proteomes" id="UP000308197"/>
    </source>
</evidence>
<keyword evidence="1" id="KW-0812">Transmembrane</keyword>
<dbReference type="InterPro" id="IPR045338">
    <property type="entry name" value="DUF6535"/>
</dbReference>
<proteinExistence type="predicted"/>
<feature type="domain" description="DUF6535" evidence="2">
    <location>
        <begin position="1"/>
        <end position="71"/>
    </location>
</feature>
<dbReference type="InParanoid" id="A0A5C3PBB4"/>
<dbReference type="STRING" id="1314778.A0A5C3PBB4"/>
<dbReference type="AlphaFoldDB" id="A0A5C3PBB4"/>
<keyword evidence="4" id="KW-1185">Reference proteome</keyword>
<feature type="transmembrane region" description="Helical" evidence="1">
    <location>
        <begin position="26"/>
        <end position="45"/>
    </location>
</feature>
<name>A0A5C3PBB4_9APHY</name>
<dbReference type="Proteomes" id="UP000308197">
    <property type="component" value="Unassembled WGS sequence"/>
</dbReference>
<evidence type="ECO:0000259" key="2">
    <source>
        <dbReference type="Pfam" id="PF20153"/>
    </source>
</evidence>
<dbReference type="EMBL" id="ML211211">
    <property type="protein sequence ID" value="TFK86209.1"/>
    <property type="molecule type" value="Genomic_DNA"/>
</dbReference>
<keyword evidence="1" id="KW-0472">Membrane</keyword>
<feature type="non-terminal residue" evidence="3">
    <location>
        <position position="1"/>
    </location>
</feature>
<protein>
    <recommendedName>
        <fullName evidence="2">DUF6535 domain-containing protein</fullName>
    </recommendedName>
</protein>
<sequence>WTEAAEAVKTYHEDLVRRWKEEMDTLLVYAGLFSAVLTAFNVQSYQLLQPGPADSTVALLQEISSQLRSFTISPPFVNSTGNGRSACRN</sequence>